<dbReference type="PANTHER" id="PTHR42775:SF1">
    <property type="entry name" value="PERMEASE RV2963-RELATED"/>
    <property type="match status" value="1"/>
</dbReference>
<dbReference type="PANTHER" id="PTHR42775">
    <property type="entry name" value="PERMEASE RV2963-RELATED"/>
    <property type="match status" value="1"/>
</dbReference>
<protein>
    <submittedName>
        <fullName evidence="9">Permease</fullName>
    </submittedName>
</protein>
<dbReference type="GO" id="GO:0016491">
    <property type="term" value="F:oxidoreductase activity"/>
    <property type="evidence" value="ECO:0007669"/>
    <property type="project" value="InterPro"/>
</dbReference>
<dbReference type="InterPro" id="IPR053166">
    <property type="entry name" value="UPF0718_permease"/>
</dbReference>
<dbReference type="InterPro" id="IPR011017">
    <property type="entry name" value="TRASH_dom"/>
</dbReference>
<dbReference type="InterPro" id="IPR012348">
    <property type="entry name" value="RNR-like"/>
</dbReference>
<keyword evidence="3" id="KW-1003">Cell membrane</keyword>
<dbReference type="GO" id="GO:0005886">
    <property type="term" value="C:plasma membrane"/>
    <property type="evidence" value="ECO:0007669"/>
    <property type="project" value="UniProtKB-SubCell"/>
</dbReference>
<feature type="transmembrane region" description="Helical" evidence="7">
    <location>
        <begin position="276"/>
        <end position="296"/>
    </location>
</feature>
<accession>A0A934K2W8</accession>
<evidence type="ECO:0000256" key="3">
    <source>
        <dbReference type="ARBA" id="ARBA00022475"/>
    </source>
</evidence>
<organism evidence="9 10">
    <name type="scientific">Candidatus Aeolococcus gillhamiae</name>
    <dbReference type="NCBI Taxonomy" id="3127015"/>
    <lineage>
        <taxon>Bacteria</taxon>
        <taxon>Bacillati</taxon>
        <taxon>Candidatus Dormiibacterota</taxon>
        <taxon>Candidatus Dormibacteria</taxon>
        <taxon>Candidatus Aeolococcales</taxon>
        <taxon>Candidatus Aeolococcaceae</taxon>
        <taxon>Candidatus Aeolococcus</taxon>
    </lineage>
</organism>
<keyword evidence="4 7" id="KW-0812">Transmembrane</keyword>
<feature type="transmembrane region" description="Helical" evidence="7">
    <location>
        <begin position="121"/>
        <end position="139"/>
    </location>
</feature>
<evidence type="ECO:0000256" key="5">
    <source>
        <dbReference type="ARBA" id="ARBA00022989"/>
    </source>
</evidence>
<keyword evidence="6 7" id="KW-0472">Membrane</keyword>
<feature type="transmembrane region" description="Helical" evidence="7">
    <location>
        <begin position="209"/>
        <end position="233"/>
    </location>
</feature>
<evidence type="ECO:0000259" key="8">
    <source>
        <dbReference type="SMART" id="SM00746"/>
    </source>
</evidence>
<dbReference type="Proteomes" id="UP000606991">
    <property type="component" value="Unassembled WGS sequence"/>
</dbReference>
<feature type="domain" description="TRASH" evidence="8">
    <location>
        <begin position="449"/>
        <end position="487"/>
    </location>
</feature>
<feature type="transmembrane region" description="Helical" evidence="7">
    <location>
        <begin position="245"/>
        <end position="270"/>
    </location>
</feature>
<dbReference type="InterPro" id="IPR009078">
    <property type="entry name" value="Ferritin-like_SF"/>
</dbReference>
<comment type="caution">
    <text evidence="9">The sequence shown here is derived from an EMBL/GenBank/DDBJ whole genome shotgun (WGS) entry which is preliminary data.</text>
</comment>
<keyword evidence="5 7" id="KW-1133">Transmembrane helix</keyword>
<gene>
    <name evidence="9" type="ORF">JF886_07125</name>
</gene>
<dbReference type="Gene3D" id="1.10.620.20">
    <property type="entry name" value="Ribonucleotide Reductase, subunit A"/>
    <property type="match status" value="1"/>
</dbReference>
<dbReference type="SMART" id="SM00746">
    <property type="entry name" value="TRASH"/>
    <property type="match status" value="2"/>
</dbReference>
<dbReference type="RefSeq" id="WP_337310981.1">
    <property type="nucleotide sequence ID" value="NZ_JAEKNS010000075.1"/>
</dbReference>
<dbReference type="AlphaFoldDB" id="A0A934K2W8"/>
<sequence>MSVLGAIGGSLEEAFFMFWETLWALILGFGLSGVVQAFVSRGQMERVLGRPGLGTLGKATFLGMVSSSCSYAATAMAKSLFQKGANFTAAMVFMIASTNLVIELGIILALLIGWQFTASEFVGGVLMIGLFALVSRFFFPTALVAAARERLRSGDSARSAHIEHLRDVSAPDDHAADRVPFAVRVRTLAGWSDAASYTMADITMLRREMVIGFGVAGFLAVLVPDAVWGHVFITGHGFWTALENAIVGPFIAIISFVCSIGNVPLAAALWKGGISFGGVVAFIFADLITLPLLVIYRKYYGTRMMLRILGSFWLVMSAGGLLVELLFQAVGVVPTTRPTQIAPERFALDYTSVLNVIFLIAFAGLYYLHRNRARFGGGTGYAIDPVCGMQVETSSAPARAVHDGTAYYFCSDGCHDRFGRQPERYAGPQSGGPEGMPAAVGGATAVALDPVCGMSVNIAGAAARRIRDGHDFYFCSAACAEHFDREPAGGTYGHIAS</sequence>
<evidence type="ECO:0000256" key="7">
    <source>
        <dbReference type="SAM" id="Phobius"/>
    </source>
</evidence>
<feature type="transmembrane region" description="Helical" evidence="7">
    <location>
        <begin position="350"/>
        <end position="368"/>
    </location>
</feature>
<evidence type="ECO:0000256" key="6">
    <source>
        <dbReference type="ARBA" id="ARBA00023136"/>
    </source>
</evidence>
<evidence type="ECO:0000256" key="4">
    <source>
        <dbReference type="ARBA" id="ARBA00022692"/>
    </source>
</evidence>
<proteinExistence type="inferred from homology"/>
<evidence type="ECO:0000256" key="1">
    <source>
        <dbReference type="ARBA" id="ARBA00004651"/>
    </source>
</evidence>
<dbReference type="InterPro" id="IPR007029">
    <property type="entry name" value="YHS_dom"/>
</dbReference>
<reference evidence="9 10" key="1">
    <citation type="submission" date="2020-10" db="EMBL/GenBank/DDBJ databases">
        <title>Ca. Dormibacterota MAGs.</title>
        <authorList>
            <person name="Montgomery K."/>
        </authorList>
    </citation>
    <scope>NUCLEOTIDE SEQUENCE [LARGE SCALE GENOMIC DNA]</scope>
    <source>
        <strain evidence="9">SC8812_S17_18</strain>
    </source>
</reference>
<evidence type="ECO:0000256" key="2">
    <source>
        <dbReference type="ARBA" id="ARBA00006386"/>
    </source>
</evidence>
<feature type="transmembrane region" description="Helical" evidence="7">
    <location>
        <begin position="308"/>
        <end position="330"/>
    </location>
</feature>
<dbReference type="InterPro" id="IPR005524">
    <property type="entry name" value="DUF318"/>
</dbReference>
<feature type="domain" description="TRASH" evidence="8">
    <location>
        <begin position="384"/>
        <end position="422"/>
    </location>
</feature>
<dbReference type="Pfam" id="PF04945">
    <property type="entry name" value="YHS"/>
    <property type="match status" value="2"/>
</dbReference>
<dbReference type="SUPFAM" id="SSF47240">
    <property type="entry name" value="Ferritin-like"/>
    <property type="match status" value="1"/>
</dbReference>
<feature type="transmembrane region" description="Helical" evidence="7">
    <location>
        <begin position="21"/>
        <end position="39"/>
    </location>
</feature>
<dbReference type="EMBL" id="JAEKNS010000075">
    <property type="protein sequence ID" value="MBJ7594623.1"/>
    <property type="molecule type" value="Genomic_DNA"/>
</dbReference>
<comment type="similarity">
    <text evidence="2">Belongs to the UPF0718 family.</text>
</comment>
<comment type="subcellular location">
    <subcellularLocation>
        <location evidence="1">Cell membrane</location>
        <topology evidence="1">Multi-pass membrane protein</topology>
    </subcellularLocation>
</comment>
<evidence type="ECO:0000313" key="9">
    <source>
        <dbReference type="EMBL" id="MBJ7594623.1"/>
    </source>
</evidence>
<feature type="transmembrane region" description="Helical" evidence="7">
    <location>
        <begin position="87"/>
        <end position="114"/>
    </location>
</feature>
<dbReference type="Pfam" id="PF03773">
    <property type="entry name" value="ArsP_1"/>
    <property type="match status" value="1"/>
</dbReference>
<evidence type="ECO:0000313" key="10">
    <source>
        <dbReference type="Proteomes" id="UP000606991"/>
    </source>
</evidence>
<name>A0A934K2W8_9BACT</name>
<feature type="transmembrane region" description="Helical" evidence="7">
    <location>
        <begin position="59"/>
        <end position="81"/>
    </location>
</feature>